<dbReference type="EMBL" id="JBDFQZ010000012">
    <property type="protein sequence ID" value="KAK9674316.1"/>
    <property type="molecule type" value="Genomic_DNA"/>
</dbReference>
<evidence type="ECO:0000256" key="4">
    <source>
        <dbReference type="ARBA" id="ARBA00022829"/>
    </source>
</evidence>
<evidence type="ECO:0000313" key="11">
    <source>
        <dbReference type="Proteomes" id="UP001443914"/>
    </source>
</evidence>
<dbReference type="GO" id="GO:0007059">
    <property type="term" value="P:chromosome segregation"/>
    <property type="evidence" value="ECO:0007669"/>
    <property type="project" value="UniProtKB-KW"/>
</dbReference>
<dbReference type="Pfam" id="PF04824">
    <property type="entry name" value="Rad21_Rec8"/>
    <property type="match status" value="1"/>
</dbReference>
<dbReference type="Proteomes" id="UP001443914">
    <property type="component" value="Unassembled WGS sequence"/>
</dbReference>
<dbReference type="Gene3D" id="1.10.10.580">
    <property type="entry name" value="Structural maintenance of chromosome 1. Chain E"/>
    <property type="match status" value="1"/>
</dbReference>
<keyword evidence="5" id="KW-0539">Nucleus</keyword>
<feature type="compositionally biased region" description="Polar residues" evidence="7">
    <location>
        <begin position="448"/>
        <end position="469"/>
    </location>
</feature>
<dbReference type="InterPro" id="IPR006909">
    <property type="entry name" value="Rad21/Rec8_C_eu"/>
</dbReference>
<dbReference type="GO" id="GO:0007062">
    <property type="term" value="P:sister chromatid cohesion"/>
    <property type="evidence" value="ECO:0007669"/>
    <property type="project" value="InterPro"/>
</dbReference>
<reference evidence="10" key="1">
    <citation type="submission" date="2024-03" db="EMBL/GenBank/DDBJ databases">
        <title>WGS assembly of Saponaria officinalis var. Norfolk2.</title>
        <authorList>
            <person name="Jenkins J."/>
            <person name="Shu S."/>
            <person name="Grimwood J."/>
            <person name="Barry K."/>
            <person name="Goodstein D."/>
            <person name="Schmutz J."/>
            <person name="Leebens-Mack J."/>
            <person name="Osbourn A."/>
        </authorList>
    </citation>
    <scope>NUCLEOTIDE SEQUENCE [LARGE SCALE GENOMIC DNA]</scope>
    <source>
        <strain evidence="10">JIC</strain>
    </source>
</reference>
<feature type="compositionally biased region" description="Low complexity" evidence="7">
    <location>
        <begin position="267"/>
        <end position="276"/>
    </location>
</feature>
<evidence type="ECO:0000259" key="8">
    <source>
        <dbReference type="Pfam" id="PF04824"/>
    </source>
</evidence>
<feature type="region of interest" description="Disordered" evidence="7">
    <location>
        <begin position="448"/>
        <end position="470"/>
    </location>
</feature>
<feature type="domain" description="Rad21/Rec8-like protein N-terminal" evidence="9">
    <location>
        <begin position="1"/>
        <end position="103"/>
    </location>
</feature>
<sequence length="637" mass="71264">MFYSQTYLARKGPLGTVWCAAHLQHKLKKSHYTATDIPSTVERIIYPEVPIALRMSGHLLLGVVRIYSKKVEYLHHDCNLLLVSLRNVFRAPDVNLPAHATQANFNAVTLPETFALDALHLHDISVYDGSPDNHLRDEEEITLKEQYHDNTDLYVRITFDDDIIPDSSHSAGSLHMDTETMHIEPTVPDTFTLDIPDTVPLDIPDPGPNDNIEGFERMRDADADFRMPSPILQPHVETATLEQNKSPLADTTEKQFDTPQSMHLSASPMQPRQSPQGPGPTSSPPNGAPLESNSFVSCHLTAADQSVDLVMRPTPSPERPQPRLRKRKQFFDETLVLSNTFYKKALNDTSDIVKKKPRLPSTALEMRRFLNNKKKEQVFSDPLISGMCTSLQNLSSKELRTNLLVPEVQLEPREAQSSREPGPNFTDETELLRSPDHDLGLNFGQVFSSSTPRSPQQFRGDSGISTSPRIPSMVTEPRFASTVDTQSDPGLFTRSTDMDMDTPVMPSEGLNENLSAGLSDIPEWINSKDSDELLFLEQDDNSPQDSQGGREGETMSVRTRAVAQYLKNHSPLSKISDGPPDELSLNSILEGRHRKLCARMFYETLVLKDRGMIDVKQDEPFGDITLKLSPAISMAKF</sequence>
<name>A0AAW1HDZ4_SAPOF</name>
<feature type="region of interest" description="Disordered" evidence="7">
    <location>
        <begin position="239"/>
        <end position="293"/>
    </location>
</feature>
<comment type="subcellular location">
    <subcellularLocation>
        <location evidence="1">Nucleus</location>
    </subcellularLocation>
</comment>
<dbReference type="GO" id="GO:0003682">
    <property type="term" value="F:chromatin binding"/>
    <property type="evidence" value="ECO:0007669"/>
    <property type="project" value="TreeGrafter"/>
</dbReference>
<keyword evidence="4" id="KW-0159">Chromosome partition</keyword>
<dbReference type="GO" id="GO:0008278">
    <property type="term" value="C:cohesin complex"/>
    <property type="evidence" value="ECO:0007669"/>
    <property type="project" value="InterPro"/>
</dbReference>
<comment type="similarity">
    <text evidence="2">Belongs to the rad21 family.</text>
</comment>
<dbReference type="InterPro" id="IPR023093">
    <property type="entry name" value="ScpA-like_C"/>
</dbReference>
<gene>
    <name evidence="10" type="ORF">RND81_12G225600</name>
</gene>
<dbReference type="Pfam" id="PF04825">
    <property type="entry name" value="Rad21_Rec8_N"/>
    <property type="match status" value="1"/>
</dbReference>
<keyword evidence="3" id="KW-0131">Cell cycle</keyword>
<dbReference type="FunFam" id="1.10.10.580:FF:000002">
    <property type="entry name" value="Sister chromatid cohesion 1 protein 4"/>
    <property type="match status" value="1"/>
</dbReference>
<feature type="compositionally biased region" description="Pro residues" evidence="7">
    <location>
        <begin position="277"/>
        <end position="287"/>
    </location>
</feature>
<dbReference type="PANTHER" id="PTHR12585">
    <property type="entry name" value="SCC1 / RAD21 FAMILY MEMBER"/>
    <property type="match status" value="1"/>
</dbReference>
<dbReference type="AlphaFoldDB" id="A0AAW1HDZ4"/>
<comment type="subunit">
    <text evidence="6">Component of the cohesin complex.</text>
</comment>
<dbReference type="InterPro" id="IPR036390">
    <property type="entry name" value="WH_DNA-bd_sf"/>
</dbReference>
<dbReference type="GO" id="GO:1990414">
    <property type="term" value="P:replication-born double-strand break repair via sister chromatid exchange"/>
    <property type="evidence" value="ECO:0007669"/>
    <property type="project" value="TreeGrafter"/>
</dbReference>
<keyword evidence="11" id="KW-1185">Reference proteome</keyword>
<dbReference type="InterPro" id="IPR039781">
    <property type="entry name" value="Rad21/Rec8-like"/>
</dbReference>
<evidence type="ECO:0000313" key="10">
    <source>
        <dbReference type="EMBL" id="KAK9674316.1"/>
    </source>
</evidence>
<evidence type="ECO:0000259" key="9">
    <source>
        <dbReference type="Pfam" id="PF04825"/>
    </source>
</evidence>
<dbReference type="GO" id="GO:0005634">
    <property type="term" value="C:nucleus"/>
    <property type="evidence" value="ECO:0007669"/>
    <property type="project" value="UniProtKB-SubCell"/>
</dbReference>
<evidence type="ECO:0000256" key="6">
    <source>
        <dbReference type="ARBA" id="ARBA00064543"/>
    </source>
</evidence>
<proteinExistence type="inferred from homology"/>
<dbReference type="PANTHER" id="PTHR12585:SF55">
    <property type="entry name" value="SISTER CHROMATID COHESION 1 PROTEIN 3"/>
    <property type="match status" value="1"/>
</dbReference>
<organism evidence="10 11">
    <name type="scientific">Saponaria officinalis</name>
    <name type="common">Common soapwort</name>
    <name type="synonym">Lychnis saponaria</name>
    <dbReference type="NCBI Taxonomy" id="3572"/>
    <lineage>
        <taxon>Eukaryota</taxon>
        <taxon>Viridiplantae</taxon>
        <taxon>Streptophyta</taxon>
        <taxon>Embryophyta</taxon>
        <taxon>Tracheophyta</taxon>
        <taxon>Spermatophyta</taxon>
        <taxon>Magnoliopsida</taxon>
        <taxon>eudicotyledons</taxon>
        <taxon>Gunneridae</taxon>
        <taxon>Pentapetalae</taxon>
        <taxon>Caryophyllales</taxon>
        <taxon>Caryophyllaceae</taxon>
        <taxon>Caryophylleae</taxon>
        <taxon>Saponaria</taxon>
    </lineage>
</organism>
<evidence type="ECO:0000256" key="2">
    <source>
        <dbReference type="ARBA" id="ARBA00009870"/>
    </source>
</evidence>
<dbReference type="SUPFAM" id="SSF46785">
    <property type="entry name" value="Winged helix' DNA-binding domain"/>
    <property type="match status" value="1"/>
</dbReference>
<keyword evidence="3" id="KW-0132">Cell division</keyword>
<accession>A0AAW1HDZ4</accession>
<feature type="domain" description="Rad21/Rec8-like protein C-terminal eukaryotic" evidence="8">
    <location>
        <begin position="581"/>
        <end position="631"/>
    </location>
</feature>
<evidence type="ECO:0000256" key="5">
    <source>
        <dbReference type="ARBA" id="ARBA00023242"/>
    </source>
</evidence>
<comment type="caution">
    <text evidence="10">The sequence shown here is derived from an EMBL/GenBank/DDBJ whole genome shotgun (WGS) entry which is preliminary data.</text>
</comment>
<protein>
    <submittedName>
        <fullName evidence="10">Uncharacterized protein</fullName>
    </submittedName>
</protein>
<dbReference type="InterPro" id="IPR006910">
    <property type="entry name" value="Rad21_Rec8_N"/>
</dbReference>
<keyword evidence="3" id="KW-0498">Mitosis</keyword>
<evidence type="ECO:0000256" key="1">
    <source>
        <dbReference type="ARBA" id="ARBA00004123"/>
    </source>
</evidence>
<evidence type="ECO:0000256" key="7">
    <source>
        <dbReference type="SAM" id="MobiDB-lite"/>
    </source>
</evidence>
<dbReference type="CDD" id="cd21793">
    <property type="entry name" value="Rad21_Rec8_M_AtSYN1-like"/>
    <property type="match status" value="1"/>
</dbReference>
<evidence type="ECO:0000256" key="3">
    <source>
        <dbReference type="ARBA" id="ARBA00022776"/>
    </source>
</evidence>